<keyword evidence="2" id="KW-1185">Reference proteome</keyword>
<evidence type="ECO:0000313" key="2">
    <source>
        <dbReference type="Proteomes" id="UP000054350"/>
    </source>
</evidence>
<dbReference type="AlphaFoldDB" id="A0A0L0SWF6"/>
<dbReference type="EMBL" id="GG745351">
    <property type="protein sequence ID" value="KNE66806.1"/>
    <property type="molecule type" value="Genomic_DNA"/>
</dbReference>
<dbReference type="Proteomes" id="UP000054350">
    <property type="component" value="Unassembled WGS sequence"/>
</dbReference>
<organism evidence="1 2">
    <name type="scientific">Allomyces macrogynus (strain ATCC 38327)</name>
    <name type="common">Allomyces javanicus var. macrogynus</name>
    <dbReference type="NCBI Taxonomy" id="578462"/>
    <lineage>
        <taxon>Eukaryota</taxon>
        <taxon>Fungi</taxon>
        <taxon>Fungi incertae sedis</taxon>
        <taxon>Blastocladiomycota</taxon>
        <taxon>Blastocladiomycetes</taxon>
        <taxon>Blastocladiales</taxon>
        <taxon>Blastocladiaceae</taxon>
        <taxon>Allomyces</taxon>
    </lineage>
</organism>
<protein>
    <submittedName>
        <fullName evidence="1">Uncharacterized protein</fullName>
    </submittedName>
</protein>
<name>A0A0L0SWF6_ALLM3</name>
<dbReference type="VEuPathDB" id="FungiDB:AMAG_19520"/>
<gene>
    <name evidence="1" type="ORF">AMAG_19520</name>
</gene>
<accession>A0A0L0SWF6</accession>
<reference evidence="1 2" key="1">
    <citation type="submission" date="2009-11" db="EMBL/GenBank/DDBJ databases">
        <title>Annotation of Allomyces macrogynus ATCC 38327.</title>
        <authorList>
            <consortium name="The Broad Institute Genome Sequencing Platform"/>
            <person name="Russ C."/>
            <person name="Cuomo C."/>
            <person name="Burger G."/>
            <person name="Gray M.W."/>
            <person name="Holland P.W.H."/>
            <person name="King N."/>
            <person name="Lang F.B.F."/>
            <person name="Roger A.J."/>
            <person name="Ruiz-Trillo I."/>
            <person name="Young S.K."/>
            <person name="Zeng Q."/>
            <person name="Gargeya S."/>
            <person name="Fitzgerald M."/>
            <person name="Haas B."/>
            <person name="Abouelleil A."/>
            <person name="Alvarado L."/>
            <person name="Arachchi H.M."/>
            <person name="Berlin A."/>
            <person name="Chapman S.B."/>
            <person name="Gearin G."/>
            <person name="Goldberg J."/>
            <person name="Griggs A."/>
            <person name="Gujja S."/>
            <person name="Hansen M."/>
            <person name="Heiman D."/>
            <person name="Howarth C."/>
            <person name="Larimer J."/>
            <person name="Lui A."/>
            <person name="MacDonald P.J.P."/>
            <person name="McCowen C."/>
            <person name="Montmayeur A."/>
            <person name="Murphy C."/>
            <person name="Neiman D."/>
            <person name="Pearson M."/>
            <person name="Priest M."/>
            <person name="Roberts A."/>
            <person name="Saif S."/>
            <person name="Shea T."/>
            <person name="Sisk P."/>
            <person name="Stolte C."/>
            <person name="Sykes S."/>
            <person name="Wortman J."/>
            <person name="Nusbaum C."/>
            <person name="Birren B."/>
        </authorList>
    </citation>
    <scope>NUCLEOTIDE SEQUENCE [LARGE SCALE GENOMIC DNA]</scope>
    <source>
        <strain evidence="1 2">ATCC 38327</strain>
    </source>
</reference>
<evidence type="ECO:0000313" key="1">
    <source>
        <dbReference type="EMBL" id="KNE66806.1"/>
    </source>
</evidence>
<proteinExistence type="predicted"/>
<reference evidence="2" key="2">
    <citation type="submission" date="2009-11" db="EMBL/GenBank/DDBJ databases">
        <title>The Genome Sequence of Allomyces macrogynus strain ATCC 38327.</title>
        <authorList>
            <consortium name="The Broad Institute Genome Sequencing Platform"/>
            <person name="Russ C."/>
            <person name="Cuomo C."/>
            <person name="Shea T."/>
            <person name="Young S.K."/>
            <person name="Zeng Q."/>
            <person name="Koehrsen M."/>
            <person name="Haas B."/>
            <person name="Borodovsky M."/>
            <person name="Guigo R."/>
            <person name="Alvarado L."/>
            <person name="Berlin A."/>
            <person name="Borenstein D."/>
            <person name="Chen Z."/>
            <person name="Engels R."/>
            <person name="Freedman E."/>
            <person name="Gellesch M."/>
            <person name="Goldberg J."/>
            <person name="Griggs A."/>
            <person name="Gujja S."/>
            <person name="Heiman D."/>
            <person name="Hepburn T."/>
            <person name="Howarth C."/>
            <person name="Jen D."/>
            <person name="Larson L."/>
            <person name="Lewis B."/>
            <person name="Mehta T."/>
            <person name="Park D."/>
            <person name="Pearson M."/>
            <person name="Roberts A."/>
            <person name="Saif S."/>
            <person name="Shenoy N."/>
            <person name="Sisk P."/>
            <person name="Stolte C."/>
            <person name="Sykes S."/>
            <person name="Walk T."/>
            <person name="White J."/>
            <person name="Yandava C."/>
            <person name="Burger G."/>
            <person name="Gray M.W."/>
            <person name="Holland P.W.H."/>
            <person name="King N."/>
            <person name="Lang F.B.F."/>
            <person name="Roger A.J."/>
            <person name="Ruiz-Trillo I."/>
            <person name="Lander E."/>
            <person name="Nusbaum C."/>
        </authorList>
    </citation>
    <scope>NUCLEOTIDE SEQUENCE [LARGE SCALE GENOMIC DNA]</scope>
    <source>
        <strain evidence="2">ATCC 38327</strain>
    </source>
</reference>
<sequence length="51" mass="5363">MALKGGKLGGLAGSFGVSERDMAMQAALLNSYDDLDVGCSCCCEPKRHPRC</sequence>